<dbReference type="OrthoDB" id="5182724at2"/>
<feature type="domain" description="Histidine kinase/HSP90-like ATPase" evidence="2">
    <location>
        <begin position="29"/>
        <end position="142"/>
    </location>
</feature>
<dbReference type="Gene3D" id="3.30.750.24">
    <property type="entry name" value="STAS domain"/>
    <property type="match status" value="1"/>
</dbReference>
<protein>
    <submittedName>
        <fullName evidence="3">Histidine kinase-like protein</fullName>
    </submittedName>
</protein>
<evidence type="ECO:0000313" key="3">
    <source>
        <dbReference type="EMBL" id="PRY33777.1"/>
    </source>
</evidence>
<dbReference type="SUPFAM" id="SSF55874">
    <property type="entry name" value="ATPase domain of HSP90 chaperone/DNA topoisomerase II/histidine kinase"/>
    <property type="match status" value="1"/>
</dbReference>
<dbReference type="Proteomes" id="UP000239494">
    <property type="component" value="Unassembled WGS sequence"/>
</dbReference>
<dbReference type="GO" id="GO:0004674">
    <property type="term" value="F:protein serine/threonine kinase activity"/>
    <property type="evidence" value="ECO:0007669"/>
    <property type="project" value="UniProtKB-KW"/>
</dbReference>
<keyword evidence="3" id="KW-0808">Transferase</keyword>
<keyword evidence="1" id="KW-0723">Serine/threonine-protein kinase</keyword>
<comment type="caution">
    <text evidence="3">The sequence shown here is derived from an EMBL/GenBank/DDBJ whole genome shotgun (WGS) entry which is preliminary data.</text>
</comment>
<dbReference type="InterPro" id="IPR036890">
    <property type="entry name" value="HATPase_C_sf"/>
</dbReference>
<dbReference type="InterPro" id="IPR050267">
    <property type="entry name" value="Anti-sigma-factor_SerPK"/>
</dbReference>
<evidence type="ECO:0000256" key="1">
    <source>
        <dbReference type="ARBA" id="ARBA00022527"/>
    </source>
</evidence>
<gene>
    <name evidence="3" type="ORF">CLV43_11987</name>
</gene>
<keyword evidence="4" id="KW-1185">Reference proteome</keyword>
<dbReference type="InterPro" id="IPR003594">
    <property type="entry name" value="HATPase_dom"/>
</dbReference>
<dbReference type="Pfam" id="PF13581">
    <property type="entry name" value="HATPase_c_2"/>
    <property type="match status" value="1"/>
</dbReference>
<evidence type="ECO:0000259" key="2">
    <source>
        <dbReference type="Pfam" id="PF13581"/>
    </source>
</evidence>
<sequence length="265" mass="27895">MRVQPPAEGPGHRADGEAPVERFVLDFRTRSNHLAELRARFGDWTESIGTDDDTAYDLLVAVNEAVSNSAEHAYQPGVDGTVRVCADLESDGTVVVVVADDGRWRVPPTALSDRGRGLLLMRENVDQVVVERTAAGTTVRLCRSLRPRPADEGVPARRHGHEVLVEEREASVHVVVRGDVPEDAGSALRRSLLTAARGGAVPVVVDLAELGARCAGAVHAVFAVADAASAAGNRVVVLAGPGTPVWTALEASGVRHLADVVAPIG</sequence>
<dbReference type="PANTHER" id="PTHR35526">
    <property type="entry name" value="ANTI-SIGMA-F FACTOR RSBW-RELATED"/>
    <property type="match status" value="1"/>
</dbReference>
<dbReference type="Gene3D" id="3.30.565.10">
    <property type="entry name" value="Histidine kinase-like ATPase, C-terminal domain"/>
    <property type="match status" value="1"/>
</dbReference>
<reference evidence="3 4" key="1">
    <citation type="submission" date="2018-03" db="EMBL/GenBank/DDBJ databases">
        <title>Genomic Encyclopedia of Archaeal and Bacterial Type Strains, Phase II (KMG-II): from individual species to whole genera.</title>
        <authorList>
            <person name="Goeker M."/>
        </authorList>
    </citation>
    <scope>NUCLEOTIDE SEQUENCE [LARGE SCALE GENOMIC DNA]</scope>
    <source>
        <strain evidence="3 4">DSM 44720</strain>
    </source>
</reference>
<dbReference type="PANTHER" id="PTHR35526:SF3">
    <property type="entry name" value="ANTI-SIGMA-F FACTOR RSBW"/>
    <property type="match status" value="1"/>
</dbReference>
<evidence type="ECO:0000313" key="4">
    <source>
        <dbReference type="Proteomes" id="UP000239494"/>
    </source>
</evidence>
<dbReference type="AlphaFoldDB" id="A0A2T0SK35"/>
<dbReference type="InterPro" id="IPR036513">
    <property type="entry name" value="STAS_dom_sf"/>
</dbReference>
<organism evidence="3 4">
    <name type="scientific">Umezawaea tangerina</name>
    <dbReference type="NCBI Taxonomy" id="84725"/>
    <lineage>
        <taxon>Bacteria</taxon>
        <taxon>Bacillati</taxon>
        <taxon>Actinomycetota</taxon>
        <taxon>Actinomycetes</taxon>
        <taxon>Pseudonocardiales</taxon>
        <taxon>Pseudonocardiaceae</taxon>
        <taxon>Umezawaea</taxon>
    </lineage>
</organism>
<dbReference type="EMBL" id="PVTF01000019">
    <property type="protein sequence ID" value="PRY33777.1"/>
    <property type="molecule type" value="Genomic_DNA"/>
</dbReference>
<accession>A0A2T0SK35</accession>
<keyword evidence="3" id="KW-0418">Kinase</keyword>
<proteinExistence type="predicted"/>
<dbReference type="CDD" id="cd16936">
    <property type="entry name" value="HATPase_RsbW-like"/>
    <property type="match status" value="1"/>
</dbReference>
<name>A0A2T0SK35_9PSEU</name>
<dbReference type="SUPFAM" id="SSF52091">
    <property type="entry name" value="SpoIIaa-like"/>
    <property type="match status" value="1"/>
</dbReference>